<dbReference type="Pfam" id="PF12773">
    <property type="entry name" value="DZR"/>
    <property type="match status" value="1"/>
</dbReference>
<dbReference type="Proteomes" id="UP001595967">
    <property type="component" value="Unassembled WGS sequence"/>
</dbReference>
<dbReference type="InterPro" id="IPR025874">
    <property type="entry name" value="DZR"/>
</dbReference>
<keyword evidence="2" id="KW-0472">Membrane</keyword>
<protein>
    <submittedName>
        <fullName evidence="4">Zinc ribbon domain-containing protein</fullName>
    </submittedName>
</protein>
<evidence type="ECO:0000256" key="2">
    <source>
        <dbReference type="SAM" id="Phobius"/>
    </source>
</evidence>
<keyword evidence="2" id="KW-0812">Transmembrane</keyword>
<feature type="transmembrane region" description="Helical" evidence="2">
    <location>
        <begin position="118"/>
        <end position="140"/>
    </location>
</feature>
<feature type="compositionally biased region" description="Pro residues" evidence="1">
    <location>
        <begin position="155"/>
        <end position="168"/>
    </location>
</feature>
<accession>A0ABV9GY67</accession>
<evidence type="ECO:0000313" key="5">
    <source>
        <dbReference type="Proteomes" id="UP001595967"/>
    </source>
</evidence>
<evidence type="ECO:0000313" key="4">
    <source>
        <dbReference type="EMBL" id="MFC4622982.1"/>
    </source>
</evidence>
<evidence type="ECO:0000256" key="1">
    <source>
        <dbReference type="SAM" id="MobiDB-lite"/>
    </source>
</evidence>
<feature type="compositionally biased region" description="Low complexity" evidence="1">
    <location>
        <begin position="169"/>
        <end position="179"/>
    </location>
</feature>
<organism evidence="4 5">
    <name type="scientific">Comamonas nitrativorans</name>
    <dbReference type="NCBI Taxonomy" id="108437"/>
    <lineage>
        <taxon>Bacteria</taxon>
        <taxon>Pseudomonadati</taxon>
        <taxon>Pseudomonadota</taxon>
        <taxon>Betaproteobacteria</taxon>
        <taxon>Burkholderiales</taxon>
        <taxon>Comamonadaceae</taxon>
        <taxon>Comamonas</taxon>
    </lineage>
</organism>
<feature type="domain" description="DZANK-type" evidence="3">
    <location>
        <begin position="3"/>
        <end position="54"/>
    </location>
</feature>
<evidence type="ECO:0000259" key="3">
    <source>
        <dbReference type="Pfam" id="PF12773"/>
    </source>
</evidence>
<keyword evidence="5" id="KW-1185">Reference proteome</keyword>
<feature type="region of interest" description="Disordered" evidence="1">
    <location>
        <begin position="68"/>
        <end position="104"/>
    </location>
</feature>
<feature type="compositionally biased region" description="Polar residues" evidence="1">
    <location>
        <begin position="84"/>
        <end position="93"/>
    </location>
</feature>
<reference evidence="5" key="1">
    <citation type="journal article" date="2019" name="Int. J. Syst. Evol. Microbiol.">
        <title>The Global Catalogue of Microorganisms (GCM) 10K type strain sequencing project: providing services to taxonomists for standard genome sequencing and annotation.</title>
        <authorList>
            <consortium name="The Broad Institute Genomics Platform"/>
            <consortium name="The Broad Institute Genome Sequencing Center for Infectious Disease"/>
            <person name="Wu L."/>
            <person name="Ma J."/>
        </authorList>
    </citation>
    <scope>NUCLEOTIDE SEQUENCE [LARGE SCALE GENOMIC DNA]</scope>
    <source>
        <strain evidence="5">JCM 11650</strain>
    </source>
</reference>
<comment type="caution">
    <text evidence="4">The sequence shown here is derived from an EMBL/GenBank/DDBJ whole genome shotgun (WGS) entry which is preliminary data.</text>
</comment>
<proteinExistence type="predicted"/>
<name>A0ABV9GY67_9BURK</name>
<sequence length="295" mass="30105">MQCTHCQASLKEGTKFCPHCGQMTPAVPAAAAGLPCPQCQTQLKPGAKFCNHCGATVAAVAAAGAAPAAQAPTPDTPDTPNTTDSVASSASVEQDSDTKPPLLPLFPAEQATKMGNNLVLWIGLAIALFGAITIAVYFVMGNSGPAPQKIGPMELPTPPVVEQAPPPAAESLPEAQQPQMVPSVPLPGEAAEAAADAAAAPAAVEAAPAKPAPQPKPVTRPVPKPAPEPQPQPQPQAPAAPAPVLEEVAVKTCAQAGLLMRPVCALEGPRTFWKCAPNGKHWDNTIPGCRRSEEN</sequence>
<dbReference type="EMBL" id="JBHSEW010000010">
    <property type="protein sequence ID" value="MFC4622982.1"/>
    <property type="molecule type" value="Genomic_DNA"/>
</dbReference>
<feature type="compositionally biased region" description="Pro residues" evidence="1">
    <location>
        <begin position="210"/>
        <end position="241"/>
    </location>
</feature>
<dbReference type="RefSeq" id="WP_377726713.1">
    <property type="nucleotide sequence ID" value="NZ_JBHSEW010000010.1"/>
</dbReference>
<feature type="compositionally biased region" description="Low complexity" evidence="1">
    <location>
        <begin position="190"/>
        <end position="209"/>
    </location>
</feature>
<gene>
    <name evidence="4" type="ORF">ACFO3A_12250</name>
</gene>
<feature type="region of interest" description="Disordered" evidence="1">
    <location>
        <begin position="150"/>
        <end position="241"/>
    </location>
</feature>
<keyword evidence="2" id="KW-1133">Transmembrane helix</keyword>
<feature type="compositionally biased region" description="Low complexity" evidence="1">
    <location>
        <begin position="68"/>
        <end position="83"/>
    </location>
</feature>